<dbReference type="GO" id="GO:0004563">
    <property type="term" value="F:beta-N-acetylhexosaminidase activity"/>
    <property type="evidence" value="ECO:0007669"/>
    <property type="project" value="InterPro"/>
</dbReference>
<dbReference type="EMBL" id="CP050177">
    <property type="protein sequence ID" value="QIQ03043.1"/>
    <property type="molecule type" value="Genomic_DNA"/>
</dbReference>
<dbReference type="AlphaFoldDB" id="A0A6G9GXN2"/>
<evidence type="ECO:0000256" key="4">
    <source>
        <dbReference type="PIRSR" id="PIRSR625705-1"/>
    </source>
</evidence>
<feature type="region of interest" description="Disordered" evidence="5">
    <location>
        <begin position="33"/>
        <end position="107"/>
    </location>
</feature>
<dbReference type="PROSITE" id="PS51257">
    <property type="entry name" value="PROKAR_LIPOPROTEIN"/>
    <property type="match status" value="1"/>
</dbReference>
<evidence type="ECO:0000256" key="5">
    <source>
        <dbReference type="SAM" id="MobiDB-lite"/>
    </source>
</evidence>
<dbReference type="InterPro" id="IPR015882">
    <property type="entry name" value="HEX_bac_N"/>
</dbReference>
<reference evidence="9 10" key="1">
    <citation type="submission" date="2020-03" db="EMBL/GenBank/DDBJ databases">
        <title>A novel species.</title>
        <authorList>
            <person name="Gao J."/>
        </authorList>
    </citation>
    <scope>NUCLEOTIDE SEQUENCE [LARGE SCALE GENOMIC DNA]</scope>
    <source>
        <strain evidence="9 10">QMT-12</strain>
    </source>
</reference>
<dbReference type="Proteomes" id="UP000501179">
    <property type="component" value="Chromosome"/>
</dbReference>
<dbReference type="KEGG" id="slia:HA039_12555"/>
<evidence type="ECO:0000256" key="2">
    <source>
        <dbReference type="ARBA" id="ARBA00022801"/>
    </source>
</evidence>
<dbReference type="Pfam" id="PF00728">
    <property type="entry name" value="Glyco_hydro_20"/>
    <property type="match status" value="1"/>
</dbReference>
<dbReference type="Gene3D" id="3.20.20.80">
    <property type="entry name" value="Glycosidases"/>
    <property type="match status" value="1"/>
</dbReference>
<dbReference type="SUPFAM" id="SSF51445">
    <property type="entry name" value="(Trans)glycosidases"/>
    <property type="match status" value="1"/>
</dbReference>
<keyword evidence="2 9" id="KW-0378">Hydrolase</keyword>
<feature type="signal peptide" evidence="6">
    <location>
        <begin position="1"/>
        <end position="29"/>
    </location>
</feature>
<dbReference type="InterPro" id="IPR052764">
    <property type="entry name" value="GH20_Enzymes"/>
</dbReference>
<feature type="compositionally biased region" description="Low complexity" evidence="5">
    <location>
        <begin position="41"/>
        <end position="70"/>
    </location>
</feature>
<dbReference type="InterPro" id="IPR025705">
    <property type="entry name" value="Beta_hexosaminidase_sua/sub"/>
</dbReference>
<protein>
    <submittedName>
        <fullName evidence="9">Family 20 glycosylhydrolase</fullName>
    </submittedName>
</protein>
<evidence type="ECO:0000313" key="10">
    <source>
        <dbReference type="Proteomes" id="UP000501179"/>
    </source>
</evidence>
<dbReference type="PANTHER" id="PTHR43678">
    <property type="entry name" value="PUTATIVE (AFU_ORTHOLOGUE AFUA_2G00640)-RELATED"/>
    <property type="match status" value="1"/>
</dbReference>
<dbReference type="SUPFAM" id="SSF55545">
    <property type="entry name" value="beta-N-acetylhexosaminidase-like domain"/>
    <property type="match status" value="1"/>
</dbReference>
<evidence type="ECO:0000256" key="6">
    <source>
        <dbReference type="SAM" id="SignalP"/>
    </source>
</evidence>
<organism evidence="9 10">
    <name type="scientific">Streptomyces liangshanensis</name>
    <dbReference type="NCBI Taxonomy" id="2717324"/>
    <lineage>
        <taxon>Bacteria</taxon>
        <taxon>Bacillati</taxon>
        <taxon>Actinomycetota</taxon>
        <taxon>Actinomycetes</taxon>
        <taxon>Kitasatosporales</taxon>
        <taxon>Streptomycetaceae</taxon>
        <taxon>Streptomyces</taxon>
    </lineage>
</organism>
<dbReference type="CDD" id="cd06564">
    <property type="entry name" value="GH20_DspB_LnbB-like"/>
    <property type="match status" value="1"/>
</dbReference>
<dbReference type="PANTHER" id="PTHR43678:SF1">
    <property type="entry name" value="BETA-N-ACETYLHEXOSAMINIDASE"/>
    <property type="match status" value="1"/>
</dbReference>
<feature type="chain" id="PRO_5038796410" evidence="6">
    <location>
        <begin position="30"/>
        <end position="557"/>
    </location>
</feature>
<dbReference type="InterPro" id="IPR029018">
    <property type="entry name" value="Hex-like_dom2"/>
</dbReference>
<gene>
    <name evidence="9" type="ORF">HA039_12555</name>
</gene>
<keyword evidence="6" id="KW-0732">Signal</keyword>
<proteinExistence type="inferred from homology"/>
<feature type="active site" description="Proton donor" evidence="4">
    <location>
        <position position="354"/>
    </location>
</feature>
<name>A0A6G9GXN2_9ACTN</name>
<sequence length="557" mass="59240">MIRIARMARKRRGALAAGVAVSVAAVTVAGCGSGGSGSGSSSGTRTPSASAPSPSAATSSSSVERTSASSTPPPSPSRTSALSSAPRVIPSVRSHEAARGPGWRPGAKSGVVIASGRASAGLADEGRLIAQELRIGYRGAVAARSGDVVLAVSGKGAAESYTATVRNNQVRITGPDQAGVFYGTRTLKQSVRASGTMPEGVVRDRPDRAQRGLNVDIARKFYTPDWIEDRVREMADLKLNQLGLHFSDDQGFRIASTTHPEIVSAQHLTKAQVQRILDLAARLHVTVVPEIDNPGHLGAVIAPHPSLQLRNVNGVRAGGAIDIAQAASARIIDDLLREYAGLFKGKIWNLGADEYPALMVSNPQASFPNLATAARQRFGANARVQDLTTGWTNDRAAVMAPFKRTLRVWNDGIFSGGVVQADPDLEVQYWTGREIGARPPLDYLNAGRKVVNFNDEYLYYVLGQPNNFVYPTGQRIYEEWTPFVLRGTTAVPARFSKQILGGLLAVWGDFPNAQTQDQVAAGIRLPLNAVAQKVWNPVRPALSWNGFKTLAGQVGTG</sequence>
<evidence type="ECO:0000313" key="9">
    <source>
        <dbReference type="EMBL" id="QIQ03043.1"/>
    </source>
</evidence>
<feature type="domain" description="Beta-hexosaminidase bacterial type N-terminal" evidence="8">
    <location>
        <begin position="86"/>
        <end position="204"/>
    </location>
</feature>
<dbReference type="RefSeq" id="WP_167028199.1">
    <property type="nucleotide sequence ID" value="NZ_CP050177.1"/>
</dbReference>
<feature type="domain" description="Glycoside hydrolase family 20 catalytic" evidence="7">
    <location>
        <begin position="211"/>
        <end position="536"/>
    </location>
</feature>
<dbReference type="Gene3D" id="3.30.379.10">
    <property type="entry name" value="Chitobiase/beta-hexosaminidase domain 2-like"/>
    <property type="match status" value="1"/>
</dbReference>
<feature type="compositionally biased region" description="Low complexity" evidence="5">
    <location>
        <begin position="77"/>
        <end position="87"/>
    </location>
</feature>
<evidence type="ECO:0000256" key="3">
    <source>
        <dbReference type="ARBA" id="ARBA00023295"/>
    </source>
</evidence>
<dbReference type="GO" id="GO:0005975">
    <property type="term" value="P:carbohydrate metabolic process"/>
    <property type="evidence" value="ECO:0007669"/>
    <property type="project" value="InterPro"/>
</dbReference>
<keyword evidence="10" id="KW-1185">Reference proteome</keyword>
<evidence type="ECO:0000259" key="8">
    <source>
        <dbReference type="Pfam" id="PF02838"/>
    </source>
</evidence>
<comment type="similarity">
    <text evidence="1">Belongs to the glycosyl hydrolase 20 family.</text>
</comment>
<keyword evidence="3" id="KW-0326">Glycosidase</keyword>
<dbReference type="PRINTS" id="PR00738">
    <property type="entry name" value="GLHYDRLASE20"/>
</dbReference>
<dbReference type="InterPro" id="IPR015883">
    <property type="entry name" value="Glyco_hydro_20_cat"/>
</dbReference>
<accession>A0A6G9GXN2</accession>
<dbReference type="Pfam" id="PF02838">
    <property type="entry name" value="Glyco_hydro_20b"/>
    <property type="match status" value="1"/>
</dbReference>
<dbReference type="InterPro" id="IPR017853">
    <property type="entry name" value="GH"/>
</dbReference>
<evidence type="ECO:0000259" key="7">
    <source>
        <dbReference type="Pfam" id="PF00728"/>
    </source>
</evidence>
<evidence type="ECO:0000256" key="1">
    <source>
        <dbReference type="ARBA" id="ARBA00006285"/>
    </source>
</evidence>